<gene>
    <name evidence="3" type="ORF">EVAR_89616_1</name>
</gene>
<keyword evidence="2" id="KW-0732">Signal</keyword>
<keyword evidence="4" id="KW-1185">Reference proteome</keyword>
<feature type="compositionally biased region" description="Basic and acidic residues" evidence="1">
    <location>
        <begin position="41"/>
        <end position="59"/>
    </location>
</feature>
<protein>
    <submittedName>
        <fullName evidence="3">Uncharacterized protein</fullName>
    </submittedName>
</protein>
<evidence type="ECO:0000313" key="3">
    <source>
        <dbReference type="EMBL" id="GBP64570.1"/>
    </source>
</evidence>
<name>A0A4C1XN62_EUMVA</name>
<dbReference type="Proteomes" id="UP000299102">
    <property type="component" value="Unassembled WGS sequence"/>
</dbReference>
<comment type="caution">
    <text evidence="3">The sequence shown here is derived from an EMBL/GenBank/DDBJ whole genome shotgun (WGS) entry which is preliminary data.</text>
</comment>
<sequence length="119" mass="13196">MKSPLAISTSLLATVHTTLALPSRRDERTPQNTRVASSRYLMDERAKEHGVTRVSDRRPNAQQSSPVRRRPLGTSGISDGWRSEPRVYKTKTCGQSKISPAFPAVRVCPVQIILEATLI</sequence>
<accession>A0A4C1XN62</accession>
<organism evidence="3 4">
    <name type="scientific">Eumeta variegata</name>
    <name type="common">Bagworm moth</name>
    <name type="synonym">Eumeta japonica</name>
    <dbReference type="NCBI Taxonomy" id="151549"/>
    <lineage>
        <taxon>Eukaryota</taxon>
        <taxon>Metazoa</taxon>
        <taxon>Ecdysozoa</taxon>
        <taxon>Arthropoda</taxon>
        <taxon>Hexapoda</taxon>
        <taxon>Insecta</taxon>
        <taxon>Pterygota</taxon>
        <taxon>Neoptera</taxon>
        <taxon>Endopterygota</taxon>
        <taxon>Lepidoptera</taxon>
        <taxon>Glossata</taxon>
        <taxon>Ditrysia</taxon>
        <taxon>Tineoidea</taxon>
        <taxon>Psychidae</taxon>
        <taxon>Oiketicinae</taxon>
        <taxon>Eumeta</taxon>
    </lineage>
</organism>
<feature type="signal peptide" evidence="2">
    <location>
        <begin position="1"/>
        <end position="20"/>
    </location>
</feature>
<dbReference type="EMBL" id="BGZK01000901">
    <property type="protein sequence ID" value="GBP64570.1"/>
    <property type="molecule type" value="Genomic_DNA"/>
</dbReference>
<proteinExistence type="predicted"/>
<reference evidence="3 4" key="1">
    <citation type="journal article" date="2019" name="Commun. Biol.">
        <title>The bagworm genome reveals a unique fibroin gene that provides high tensile strength.</title>
        <authorList>
            <person name="Kono N."/>
            <person name="Nakamura H."/>
            <person name="Ohtoshi R."/>
            <person name="Tomita M."/>
            <person name="Numata K."/>
            <person name="Arakawa K."/>
        </authorList>
    </citation>
    <scope>NUCLEOTIDE SEQUENCE [LARGE SCALE GENOMIC DNA]</scope>
</reference>
<feature type="chain" id="PRO_5020024185" evidence="2">
    <location>
        <begin position="21"/>
        <end position="119"/>
    </location>
</feature>
<evidence type="ECO:0000313" key="4">
    <source>
        <dbReference type="Proteomes" id="UP000299102"/>
    </source>
</evidence>
<evidence type="ECO:0000256" key="2">
    <source>
        <dbReference type="SAM" id="SignalP"/>
    </source>
</evidence>
<evidence type="ECO:0000256" key="1">
    <source>
        <dbReference type="SAM" id="MobiDB-lite"/>
    </source>
</evidence>
<feature type="region of interest" description="Disordered" evidence="1">
    <location>
        <begin position="22"/>
        <end position="83"/>
    </location>
</feature>
<dbReference type="AlphaFoldDB" id="A0A4C1XN62"/>